<dbReference type="SUPFAM" id="SSF53098">
    <property type="entry name" value="Ribonuclease H-like"/>
    <property type="match status" value="1"/>
</dbReference>
<evidence type="ECO:0000313" key="2">
    <source>
        <dbReference type="EMBL" id="EYC31065.1"/>
    </source>
</evidence>
<dbReference type="PANTHER" id="PTHR37984">
    <property type="entry name" value="PROTEIN CBG26694"/>
    <property type="match status" value="1"/>
</dbReference>
<keyword evidence="3" id="KW-1185">Reference proteome</keyword>
<dbReference type="EMBL" id="JARK01001340">
    <property type="protein sequence ID" value="EYC31065.1"/>
    <property type="molecule type" value="Genomic_DNA"/>
</dbReference>
<dbReference type="InterPro" id="IPR001584">
    <property type="entry name" value="Integrase_cat-core"/>
</dbReference>
<dbReference type="InterPro" id="IPR036397">
    <property type="entry name" value="RNaseH_sf"/>
</dbReference>
<dbReference type="InterPro" id="IPR050951">
    <property type="entry name" value="Retrovirus_Pol_polyprotein"/>
</dbReference>
<organism evidence="2 3">
    <name type="scientific">Ancylostoma ceylanicum</name>
    <dbReference type="NCBI Taxonomy" id="53326"/>
    <lineage>
        <taxon>Eukaryota</taxon>
        <taxon>Metazoa</taxon>
        <taxon>Ecdysozoa</taxon>
        <taxon>Nematoda</taxon>
        <taxon>Chromadorea</taxon>
        <taxon>Rhabditida</taxon>
        <taxon>Rhabditina</taxon>
        <taxon>Rhabditomorpha</taxon>
        <taxon>Strongyloidea</taxon>
        <taxon>Ancylostomatidae</taxon>
        <taxon>Ancylostomatinae</taxon>
        <taxon>Ancylostoma</taxon>
    </lineage>
</organism>
<dbReference type="AlphaFoldDB" id="A0A016VUL9"/>
<dbReference type="GO" id="GO:0003676">
    <property type="term" value="F:nucleic acid binding"/>
    <property type="evidence" value="ECO:0007669"/>
    <property type="project" value="InterPro"/>
</dbReference>
<comment type="caution">
    <text evidence="2">The sequence shown here is derived from an EMBL/GenBank/DDBJ whole genome shotgun (WGS) entry which is preliminary data.</text>
</comment>
<feature type="domain" description="Integrase catalytic" evidence="1">
    <location>
        <begin position="1"/>
        <end position="87"/>
    </location>
</feature>
<protein>
    <recommendedName>
        <fullName evidence="1">Integrase catalytic domain-containing protein</fullName>
    </recommendedName>
</protein>
<dbReference type="InterPro" id="IPR012337">
    <property type="entry name" value="RNaseH-like_sf"/>
</dbReference>
<dbReference type="PANTHER" id="PTHR37984:SF5">
    <property type="entry name" value="PROTEIN NYNRIN-LIKE"/>
    <property type="match status" value="1"/>
</dbReference>
<accession>A0A016VUL9</accession>
<evidence type="ECO:0000313" key="3">
    <source>
        <dbReference type="Proteomes" id="UP000024635"/>
    </source>
</evidence>
<dbReference type="STRING" id="53326.A0A016VUL9"/>
<proteinExistence type="predicted"/>
<dbReference type="GO" id="GO:0015074">
    <property type="term" value="P:DNA integration"/>
    <property type="evidence" value="ECO:0007669"/>
    <property type="project" value="InterPro"/>
</dbReference>
<gene>
    <name evidence="2" type="primary">Acey_s0004.g1933</name>
    <name evidence="2" type="ORF">Y032_0004g1933</name>
</gene>
<dbReference type="Gene3D" id="3.30.420.10">
    <property type="entry name" value="Ribonuclease H-like superfamily/Ribonuclease H"/>
    <property type="match status" value="1"/>
</dbReference>
<sequence>MARNSRELFKQICEERGVTHMRTPPYHPQSNGQAERFVDILKRGIKNLKGEGSPTHRPNRDCLDAVLLAPDAALQAKSPAEVFLGRRLQTRLSMLVPAQVQQEPGFAADHRKQVEAQFNRRHGARCREFSSETKRW</sequence>
<reference evidence="3" key="1">
    <citation type="journal article" date="2015" name="Nat. Genet.">
        <title>The genome and transcriptome of the zoonotic hookworm Ancylostoma ceylanicum identify infection-specific gene families.</title>
        <authorList>
            <person name="Schwarz E.M."/>
            <person name="Hu Y."/>
            <person name="Antoshechkin I."/>
            <person name="Miller M.M."/>
            <person name="Sternberg P.W."/>
            <person name="Aroian R.V."/>
        </authorList>
    </citation>
    <scope>NUCLEOTIDE SEQUENCE</scope>
    <source>
        <strain evidence="3">HY135</strain>
    </source>
</reference>
<name>A0A016VUL9_9BILA</name>
<dbReference type="PROSITE" id="PS50994">
    <property type="entry name" value="INTEGRASE"/>
    <property type="match status" value="1"/>
</dbReference>
<evidence type="ECO:0000259" key="1">
    <source>
        <dbReference type="PROSITE" id="PS50994"/>
    </source>
</evidence>
<dbReference type="OrthoDB" id="5818961at2759"/>
<dbReference type="Proteomes" id="UP000024635">
    <property type="component" value="Unassembled WGS sequence"/>
</dbReference>